<organism evidence="7">
    <name type="scientific">Paenibacillus sp. AN1007</name>
    <dbReference type="NCBI Taxonomy" id="3151385"/>
    <lineage>
        <taxon>Bacteria</taxon>
        <taxon>Bacillati</taxon>
        <taxon>Bacillota</taxon>
        <taxon>Bacilli</taxon>
        <taxon>Bacillales</taxon>
        <taxon>Paenibacillaceae</taxon>
        <taxon>Paenibacillus</taxon>
    </lineage>
</organism>
<dbReference type="Pfam" id="PF04542">
    <property type="entry name" value="Sigma70_r2"/>
    <property type="match status" value="1"/>
</dbReference>
<evidence type="ECO:0000256" key="1">
    <source>
        <dbReference type="ARBA" id="ARBA00010641"/>
    </source>
</evidence>
<evidence type="ECO:0000259" key="5">
    <source>
        <dbReference type="Pfam" id="PF04542"/>
    </source>
</evidence>
<evidence type="ECO:0000256" key="3">
    <source>
        <dbReference type="ARBA" id="ARBA00023082"/>
    </source>
</evidence>
<reference evidence="7" key="1">
    <citation type="submission" date="2024-05" db="EMBL/GenBank/DDBJ databases">
        <title>Draft genome assemblies of 36 bacteria isolated from hibernating arctic ground squirrels.</title>
        <authorList>
            <person name="McKee H."/>
            <person name="Mullen L."/>
            <person name="Drown D.M."/>
            <person name="Duddleston K.N."/>
        </authorList>
    </citation>
    <scope>NUCLEOTIDE SEQUENCE</scope>
    <source>
        <strain evidence="7">AN1007</strain>
    </source>
</reference>
<dbReference type="InterPro" id="IPR036388">
    <property type="entry name" value="WH-like_DNA-bd_sf"/>
</dbReference>
<proteinExistence type="inferred from homology"/>
<feature type="domain" description="RNA polymerase sigma factor 70 region 4 type 2" evidence="6">
    <location>
        <begin position="108"/>
        <end position="154"/>
    </location>
</feature>
<keyword evidence="4" id="KW-0804">Transcription</keyword>
<dbReference type="InterPro" id="IPR013324">
    <property type="entry name" value="RNA_pol_sigma_r3/r4-like"/>
</dbReference>
<feature type="domain" description="RNA polymerase sigma-70 region 2" evidence="5">
    <location>
        <begin position="6"/>
        <end position="70"/>
    </location>
</feature>
<dbReference type="Gene3D" id="1.10.1740.10">
    <property type="match status" value="1"/>
</dbReference>
<dbReference type="SUPFAM" id="SSF88659">
    <property type="entry name" value="Sigma3 and sigma4 domains of RNA polymerase sigma factors"/>
    <property type="match status" value="1"/>
</dbReference>
<sequence length="186" mass="22355">MSEKELFEMYSKDVYRTCYYMLHHAQDAEDVCHDVFITVFRQDWQNVEYKKTWLMKITVNHCLNYLKRERTFKQREKKQFLLTPQQTVDPVDTRIEQVEESALWEQWVQELPEKMRSAILLRYMNELSLAEISEILGVPLGTVKSRIYKGVRMLRKKWDQAGKKQQKGEVYNEKYRKSVVSSSEKG</sequence>
<dbReference type="InterPro" id="IPR013249">
    <property type="entry name" value="RNA_pol_sigma70_r4_t2"/>
</dbReference>
<dbReference type="GO" id="GO:0003677">
    <property type="term" value="F:DNA binding"/>
    <property type="evidence" value="ECO:0007669"/>
    <property type="project" value="InterPro"/>
</dbReference>
<keyword evidence="2" id="KW-0805">Transcription regulation</keyword>
<name>A0AAU8NDN7_9BACL</name>
<dbReference type="PANTHER" id="PTHR43133">
    <property type="entry name" value="RNA POLYMERASE ECF-TYPE SIGMA FACTO"/>
    <property type="match status" value="1"/>
</dbReference>
<dbReference type="PANTHER" id="PTHR43133:SF60">
    <property type="entry name" value="RNA POLYMERASE SIGMA FACTOR SIGV"/>
    <property type="match status" value="1"/>
</dbReference>
<dbReference type="InterPro" id="IPR007627">
    <property type="entry name" value="RNA_pol_sigma70_r2"/>
</dbReference>
<protein>
    <submittedName>
        <fullName evidence="7">RNA polymerase sigma factor</fullName>
    </submittedName>
</protein>
<dbReference type="InterPro" id="IPR039425">
    <property type="entry name" value="RNA_pol_sigma-70-like"/>
</dbReference>
<gene>
    <name evidence="7" type="ORF">ABXS70_27045</name>
</gene>
<dbReference type="InterPro" id="IPR014284">
    <property type="entry name" value="RNA_pol_sigma-70_dom"/>
</dbReference>
<dbReference type="GO" id="GO:0016987">
    <property type="term" value="F:sigma factor activity"/>
    <property type="evidence" value="ECO:0007669"/>
    <property type="project" value="UniProtKB-KW"/>
</dbReference>
<comment type="similarity">
    <text evidence="1">Belongs to the sigma-70 factor family. ECF subfamily.</text>
</comment>
<evidence type="ECO:0000313" key="7">
    <source>
        <dbReference type="EMBL" id="XCP94718.1"/>
    </source>
</evidence>
<dbReference type="Gene3D" id="1.10.10.10">
    <property type="entry name" value="Winged helix-like DNA-binding domain superfamily/Winged helix DNA-binding domain"/>
    <property type="match status" value="1"/>
</dbReference>
<dbReference type="RefSeq" id="WP_366292306.1">
    <property type="nucleotide sequence ID" value="NZ_CP159992.1"/>
</dbReference>
<dbReference type="CDD" id="cd06171">
    <property type="entry name" value="Sigma70_r4"/>
    <property type="match status" value="1"/>
</dbReference>
<evidence type="ECO:0000259" key="6">
    <source>
        <dbReference type="Pfam" id="PF08281"/>
    </source>
</evidence>
<dbReference type="AlphaFoldDB" id="A0AAU8NDN7"/>
<keyword evidence="3" id="KW-0731">Sigma factor</keyword>
<evidence type="ECO:0000256" key="2">
    <source>
        <dbReference type="ARBA" id="ARBA00023015"/>
    </source>
</evidence>
<evidence type="ECO:0000256" key="4">
    <source>
        <dbReference type="ARBA" id="ARBA00023163"/>
    </source>
</evidence>
<dbReference type="InterPro" id="IPR013325">
    <property type="entry name" value="RNA_pol_sigma_r2"/>
</dbReference>
<dbReference type="Pfam" id="PF08281">
    <property type="entry name" value="Sigma70_r4_2"/>
    <property type="match status" value="1"/>
</dbReference>
<dbReference type="SUPFAM" id="SSF88946">
    <property type="entry name" value="Sigma2 domain of RNA polymerase sigma factors"/>
    <property type="match status" value="1"/>
</dbReference>
<dbReference type="GO" id="GO:0006352">
    <property type="term" value="P:DNA-templated transcription initiation"/>
    <property type="evidence" value="ECO:0007669"/>
    <property type="project" value="InterPro"/>
</dbReference>
<dbReference type="EMBL" id="CP159992">
    <property type="protein sequence ID" value="XCP94718.1"/>
    <property type="molecule type" value="Genomic_DNA"/>
</dbReference>
<accession>A0AAU8NDN7</accession>
<dbReference type="NCBIfam" id="TIGR02937">
    <property type="entry name" value="sigma70-ECF"/>
    <property type="match status" value="1"/>
</dbReference>